<accession>A0AAW5QVW3</accession>
<feature type="transmembrane region" description="Helical" evidence="6">
    <location>
        <begin position="111"/>
        <end position="137"/>
    </location>
</feature>
<dbReference type="InterPro" id="IPR015414">
    <property type="entry name" value="TMEM64"/>
</dbReference>
<dbReference type="PANTHER" id="PTHR12677:SF59">
    <property type="entry name" value="GOLGI APPARATUS MEMBRANE PROTEIN TVP38-RELATED"/>
    <property type="match status" value="1"/>
</dbReference>
<feature type="compositionally biased region" description="Basic and acidic residues" evidence="7">
    <location>
        <begin position="1"/>
        <end position="11"/>
    </location>
</feature>
<evidence type="ECO:0000256" key="4">
    <source>
        <dbReference type="ARBA" id="ARBA00022989"/>
    </source>
</evidence>
<dbReference type="PANTHER" id="PTHR12677">
    <property type="entry name" value="GOLGI APPARATUS MEMBRANE PROTEIN TVP38-RELATED"/>
    <property type="match status" value="1"/>
</dbReference>
<evidence type="ECO:0000256" key="7">
    <source>
        <dbReference type="SAM" id="MobiDB-lite"/>
    </source>
</evidence>
<evidence type="ECO:0000256" key="5">
    <source>
        <dbReference type="ARBA" id="ARBA00023136"/>
    </source>
</evidence>
<dbReference type="Proteomes" id="UP001320898">
    <property type="component" value="Unassembled WGS sequence"/>
</dbReference>
<keyword evidence="10" id="KW-1185">Reference proteome</keyword>
<evidence type="ECO:0000313" key="10">
    <source>
        <dbReference type="Proteomes" id="UP001320898"/>
    </source>
</evidence>
<feature type="transmembrane region" description="Helical" evidence="6">
    <location>
        <begin position="76"/>
        <end position="99"/>
    </location>
</feature>
<evidence type="ECO:0000259" key="8">
    <source>
        <dbReference type="Pfam" id="PF09335"/>
    </source>
</evidence>
<dbReference type="GO" id="GO:0005886">
    <property type="term" value="C:plasma membrane"/>
    <property type="evidence" value="ECO:0007669"/>
    <property type="project" value="UniProtKB-SubCell"/>
</dbReference>
<dbReference type="InterPro" id="IPR032816">
    <property type="entry name" value="VTT_dom"/>
</dbReference>
<keyword evidence="5 6" id="KW-0472">Membrane</keyword>
<feature type="transmembrane region" description="Helical" evidence="6">
    <location>
        <begin position="167"/>
        <end position="189"/>
    </location>
</feature>
<feature type="transmembrane region" description="Helical" evidence="6">
    <location>
        <begin position="260"/>
        <end position="278"/>
    </location>
</feature>
<protein>
    <recommendedName>
        <fullName evidence="6">TVP38/TMEM64 family membrane protein</fullName>
    </recommendedName>
</protein>
<dbReference type="EMBL" id="JALIDZ010000001">
    <property type="protein sequence ID" value="MCT8970808.1"/>
    <property type="molecule type" value="Genomic_DNA"/>
</dbReference>
<feature type="region of interest" description="Disordered" evidence="7">
    <location>
        <begin position="1"/>
        <end position="28"/>
    </location>
</feature>
<evidence type="ECO:0000256" key="2">
    <source>
        <dbReference type="ARBA" id="ARBA00022475"/>
    </source>
</evidence>
<sequence length="288" mass="29930">MTTSERPEGRSDIAAVPREPDDTERAGARRPAGKLWRWLPLALIVAAMAVAVSQGWHRQLTLESLVTHEMVLRGFVAENLAGALAVYAAVYIAVVALSLPGGLLLTLAGGFLFGWFLAGTVTVIAATIGAVIIFLIARSSLGAALAARAGPRLAALRQGFNDDAMHYLLFLRLVPVFPFWLVNIAPALLGVSLSTYVIGTALGIIPGTFAFAFVGAGLESVLAAQRESFEACVAAATAKNLDPTGACELGIDPSALVTPGLLAALVALGVLALVPIAAKKVLRRRSTG</sequence>
<organism evidence="9 10">
    <name type="scientific">Microbaculum marinisediminis</name>
    <dbReference type="NCBI Taxonomy" id="2931392"/>
    <lineage>
        <taxon>Bacteria</taxon>
        <taxon>Pseudomonadati</taxon>
        <taxon>Pseudomonadota</taxon>
        <taxon>Alphaproteobacteria</taxon>
        <taxon>Hyphomicrobiales</taxon>
        <taxon>Tepidamorphaceae</taxon>
        <taxon>Microbaculum</taxon>
    </lineage>
</organism>
<comment type="subcellular location">
    <subcellularLocation>
        <location evidence="1 6">Cell membrane</location>
        <topology evidence="1 6">Multi-pass membrane protein</topology>
    </subcellularLocation>
</comment>
<evidence type="ECO:0000256" key="6">
    <source>
        <dbReference type="RuleBase" id="RU366058"/>
    </source>
</evidence>
<feature type="transmembrane region" description="Helical" evidence="6">
    <location>
        <begin position="196"/>
        <end position="218"/>
    </location>
</feature>
<feature type="compositionally biased region" description="Basic and acidic residues" evidence="7">
    <location>
        <begin position="18"/>
        <end position="27"/>
    </location>
</feature>
<feature type="transmembrane region" description="Helical" evidence="6">
    <location>
        <begin position="35"/>
        <end position="56"/>
    </location>
</feature>
<keyword evidence="3 6" id="KW-0812">Transmembrane</keyword>
<keyword evidence="2 6" id="KW-1003">Cell membrane</keyword>
<comment type="caution">
    <text evidence="9">The sequence shown here is derived from an EMBL/GenBank/DDBJ whole genome shotgun (WGS) entry which is preliminary data.</text>
</comment>
<evidence type="ECO:0000256" key="1">
    <source>
        <dbReference type="ARBA" id="ARBA00004651"/>
    </source>
</evidence>
<keyword evidence="4 6" id="KW-1133">Transmembrane helix</keyword>
<reference evidence="9 10" key="1">
    <citation type="submission" date="2022-04" db="EMBL/GenBank/DDBJ databases">
        <authorList>
            <person name="Ye Y.-Q."/>
            <person name="Du Z.-J."/>
        </authorList>
    </citation>
    <scope>NUCLEOTIDE SEQUENCE [LARGE SCALE GENOMIC DNA]</scope>
    <source>
        <strain evidence="9 10">A6E488</strain>
    </source>
</reference>
<name>A0AAW5QVW3_9HYPH</name>
<proteinExistence type="inferred from homology"/>
<comment type="similarity">
    <text evidence="6">Belongs to the TVP38/TMEM64 family.</text>
</comment>
<evidence type="ECO:0000256" key="3">
    <source>
        <dbReference type="ARBA" id="ARBA00022692"/>
    </source>
</evidence>
<dbReference type="AlphaFoldDB" id="A0AAW5QVW3"/>
<evidence type="ECO:0000313" key="9">
    <source>
        <dbReference type="EMBL" id="MCT8970808.1"/>
    </source>
</evidence>
<feature type="domain" description="VTT" evidence="8">
    <location>
        <begin position="102"/>
        <end position="216"/>
    </location>
</feature>
<dbReference type="RefSeq" id="WP_261614361.1">
    <property type="nucleotide sequence ID" value="NZ_JALIDZ010000001.1"/>
</dbReference>
<dbReference type="Pfam" id="PF09335">
    <property type="entry name" value="VTT_dom"/>
    <property type="match status" value="1"/>
</dbReference>
<gene>
    <name evidence="9" type="ORF">MUB46_02945</name>
</gene>